<keyword evidence="2 8" id="KW-0812">Transmembrane</keyword>
<evidence type="ECO:0000256" key="6">
    <source>
        <dbReference type="SAM" id="Coils"/>
    </source>
</evidence>
<dbReference type="AlphaFoldDB" id="A0A2Y9RF02"/>
<feature type="region of interest" description="Disordered" evidence="7">
    <location>
        <begin position="1"/>
        <end position="26"/>
    </location>
</feature>
<dbReference type="STRING" id="127582.A0A2Y9RF02"/>
<evidence type="ECO:0000256" key="7">
    <source>
        <dbReference type="SAM" id="MobiDB-lite"/>
    </source>
</evidence>
<keyword evidence="3 8" id="KW-1133">Transmembrane helix</keyword>
<evidence type="ECO:0000313" key="9">
    <source>
        <dbReference type="Proteomes" id="UP000248480"/>
    </source>
</evidence>
<keyword evidence="4 6" id="KW-0175">Coiled coil</keyword>
<gene>
    <name evidence="10" type="primary">SMCO2</name>
</gene>
<organism evidence="9 10">
    <name type="scientific">Trichechus manatus latirostris</name>
    <name type="common">Florida manatee</name>
    <dbReference type="NCBI Taxonomy" id="127582"/>
    <lineage>
        <taxon>Eukaryota</taxon>
        <taxon>Metazoa</taxon>
        <taxon>Chordata</taxon>
        <taxon>Craniata</taxon>
        <taxon>Vertebrata</taxon>
        <taxon>Euteleostomi</taxon>
        <taxon>Mammalia</taxon>
        <taxon>Eutheria</taxon>
        <taxon>Afrotheria</taxon>
        <taxon>Sirenia</taxon>
        <taxon>Trichechidae</taxon>
        <taxon>Trichechus</taxon>
    </lineage>
</organism>
<evidence type="ECO:0000256" key="2">
    <source>
        <dbReference type="ARBA" id="ARBA00022692"/>
    </source>
</evidence>
<evidence type="ECO:0000256" key="4">
    <source>
        <dbReference type="ARBA" id="ARBA00023054"/>
    </source>
</evidence>
<keyword evidence="5 8" id="KW-0472">Membrane</keyword>
<dbReference type="GeneID" id="101357151"/>
<feature type="region of interest" description="Disordered" evidence="7">
    <location>
        <begin position="272"/>
        <end position="307"/>
    </location>
</feature>
<feature type="region of interest" description="Disordered" evidence="7">
    <location>
        <begin position="124"/>
        <end position="144"/>
    </location>
</feature>
<dbReference type="InParanoid" id="A0A2Y9RF02"/>
<evidence type="ECO:0000256" key="1">
    <source>
        <dbReference type="ARBA" id="ARBA00004167"/>
    </source>
</evidence>
<dbReference type="Pfam" id="PF14992">
    <property type="entry name" value="TMCO5"/>
    <property type="match status" value="1"/>
</dbReference>
<dbReference type="KEGG" id="tmu:101357151"/>
<accession>A0A2Y9RF02</accession>
<evidence type="ECO:0000256" key="3">
    <source>
        <dbReference type="ARBA" id="ARBA00022989"/>
    </source>
</evidence>
<reference evidence="10" key="1">
    <citation type="submission" date="2025-08" db="UniProtKB">
        <authorList>
            <consortium name="RefSeq"/>
        </authorList>
    </citation>
    <scope>IDENTIFICATION</scope>
</reference>
<evidence type="ECO:0000256" key="5">
    <source>
        <dbReference type="ARBA" id="ARBA00023136"/>
    </source>
</evidence>
<protein>
    <submittedName>
        <fullName evidence="10">Single-pass membrane and coiled-coil domain-containing protein 2</fullName>
    </submittedName>
</protein>
<feature type="transmembrane region" description="Helical" evidence="8">
    <location>
        <begin position="316"/>
        <end position="337"/>
    </location>
</feature>
<sequence>MAAQVHSEDSFSKRGETGAGLQRGEVTMQRQSLKIAEDVALTLTNLNDKKSLQMKTVWDERQQLTENDSFLQNTNAAEGAMLNLQSKITKMDYILDRSDDEDNIFSENPQNDFLHQDMLQMEAEQDQNLQHEQNEQETAHIQHEDPQMPTSLQFSEENISVLSQENMVFKLNHWNGKMDVQVKELNHIGWMEKINNIIRKINVTKSTMKSLLSEMLSLEGQIEKLDSHQDLYPNQGANTEADACNEAHELKEKLLERVENFSKAITLMNRNQGEYQMQEQKTDSPSPREMEPLLPQAPSPPLVENSPPRPTEWKHALRIFILFCILTFIGLSCYILFFDPTFIFERMLPKMLGRQRMWELREIIAPFLNLEVEDLLPS</sequence>
<dbReference type="RefSeq" id="XP_023593870.1">
    <property type="nucleotide sequence ID" value="XM_023738102.1"/>
</dbReference>
<feature type="coiled-coil region" evidence="6">
    <location>
        <begin position="208"/>
        <end position="271"/>
    </location>
</feature>
<feature type="compositionally biased region" description="Basic and acidic residues" evidence="7">
    <location>
        <begin position="280"/>
        <end position="291"/>
    </location>
</feature>
<dbReference type="PANTHER" id="PTHR22422">
    <property type="entry name" value="TRANSMEMBRANE AND COILED-COIL DOMAIN-CONTAINING PROTEIN 5B-RELATED"/>
    <property type="match status" value="1"/>
</dbReference>
<dbReference type="Proteomes" id="UP000248480">
    <property type="component" value="Unplaced"/>
</dbReference>
<feature type="compositionally biased region" description="Basic and acidic residues" evidence="7">
    <location>
        <begin position="132"/>
        <end position="144"/>
    </location>
</feature>
<evidence type="ECO:0000313" key="10">
    <source>
        <dbReference type="RefSeq" id="XP_023593870.1"/>
    </source>
</evidence>
<dbReference type="PANTHER" id="PTHR22422:SF5">
    <property type="entry name" value="SINGLE-PASS MEMBRANE AND COILED-COIL DOMAIN-CONTAINING PROTEIN 2"/>
    <property type="match status" value="1"/>
</dbReference>
<dbReference type="GO" id="GO:0016020">
    <property type="term" value="C:membrane"/>
    <property type="evidence" value="ECO:0007669"/>
    <property type="project" value="UniProtKB-SubCell"/>
</dbReference>
<proteinExistence type="predicted"/>
<feature type="compositionally biased region" description="Basic and acidic residues" evidence="7">
    <location>
        <begin position="1"/>
        <end position="16"/>
    </location>
</feature>
<keyword evidence="9" id="KW-1185">Reference proteome</keyword>
<comment type="subcellular location">
    <subcellularLocation>
        <location evidence="1">Membrane</location>
        <topology evidence="1">Single-pass membrane protein</topology>
    </subcellularLocation>
</comment>
<evidence type="ECO:0000256" key="8">
    <source>
        <dbReference type="SAM" id="Phobius"/>
    </source>
</evidence>
<dbReference type="InterPro" id="IPR026617">
    <property type="entry name" value="SMCO2/5"/>
</dbReference>
<name>A0A2Y9RF02_TRIMA</name>
<dbReference type="CTD" id="341346"/>